<evidence type="ECO:0000256" key="1">
    <source>
        <dbReference type="SAM" id="SignalP"/>
    </source>
</evidence>
<name>A0AAN7YLN2_9MYCE</name>
<organism evidence="2 3">
    <name type="scientific">Dictyostelium firmibasis</name>
    <dbReference type="NCBI Taxonomy" id="79012"/>
    <lineage>
        <taxon>Eukaryota</taxon>
        <taxon>Amoebozoa</taxon>
        <taxon>Evosea</taxon>
        <taxon>Eumycetozoa</taxon>
        <taxon>Dictyostelia</taxon>
        <taxon>Dictyosteliales</taxon>
        <taxon>Dictyosteliaceae</taxon>
        <taxon>Dictyostelium</taxon>
    </lineage>
</organism>
<accession>A0AAN7YLN2</accession>
<feature type="chain" id="PRO_5042828241" evidence="1">
    <location>
        <begin position="16"/>
        <end position="235"/>
    </location>
</feature>
<gene>
    <name evidence="2" type="ORF">RB653_009949</name>
</gene>
<dbReference type="EMBL" id="JAVFKY010000006">
    <property type="protein sequence ID" value="KAK5574696.1"/>
    <property type="molecule type" value="Genomic_DNA"/>
</dbReference>
<feature type="signal peptide" evidence="1">
    <location>
        <begin position="1"/>
        <end position="15"/>
    </location>
</feature>
<sequence>MRLLLSLFILLNVLGLNVFAQHGDHHHSDIHFTQFLIQGPGCSAGGEFVHVNMCNGNICGKSGALFSEIDYIHMEYLLSFTNDTSCKKTNSSITFECSDETNEAVSIGDGYSVTCYDDEYVAPNYSKFLINGPTCSNDGETISNINECLTICNFNGKVVEKTETSFNTFSFDTYTDDISTKTCSSLKASQDFVCLPDSGKVSVGNYSIVCESSSSSLVSSSILLTMIILSIVFLV</sequence>
<protein>
    <submittedName>
        <fullName evidence="2">Uncharacterized protein</fullName>
    </submittedName>
</protein>
<keyword evidence="1" id="KW-0732">Signal</keyword>
<evidence type="ECO:0000313" key="3">
    <source>
        <dbReference type="Proteomes" id="UP001344447"/>
    </source>
</evidence>
<reference evidence="2 3" key="1">
    <citation type="submission" date="2023-11" db="EMBL/GenBank/DDBJ databases">
        <title>Dfirmibasis_genome.</title>
        <authorList>
            <person name="Edelbroek B."/>
            <person name="Kjellin J."/>
            <person name="Jerlstrom-Hultqvist J."/>
            <person name="Soderbom F."/>
        </authorList>
    </citation>
    <scope>NUCLEOTIDE SEQUENCE [LARGE SCALE GENOMIC DNA]</scope>
    <source>
        <strain evidence="2 3">TNS-C-14</strain>
    </source>
</reference>
<comment type="caution">
    <text evidence="2">The sequence shown here is derived from an EMBL/GenBank/DDBJ whole genome shotgun (WGS) entry which is preliminary data.</text>
</comment>
<dbReference type="Proteomes" id="UP001344447">
    <property type="component" value="Unassembled WGS sequence"/>
</dbReference>
<evidence type="ECO:0000313" key="2">
    <source>
        <dbReference type="EMBL" id="KAK5574696.1"/>
    </source>
</evidence>
<dbReference type="AlphaFoldDB" id="A0AAN7YLN2"/>
<keyword evidence="3" id="KW-1185">Reference proteome</keyword>
<proteinExistence type="predicted"/>